<dbReference type="EMBL" id="CAJNDS010001324">
    <property type="protein sequence ID" value="CAE7255559.1"/>
    <property type="molecule type" value="Genomic_DNA"/>
</dbReference>
<name>A0A812M1V0_9DINO</name>
<feature type="domain" description="SET" evidence="1">
    <location>
        <begin position="147"/>
        <end position="318"/>
    </location>
</feature>
<comment type="caution">
    <text evidence="2">The sequence shown here is derived from an EMBL/GenBank/DDBJ whole genome shotgun (WGS) entry which is preliminary data.</text>
</comment>
<organism evidence="2 3">
    <name type="scientific">Symbiodinium natans</name>
    <dbReference type="NCBI Taxonomy" id="878477"/>
    <lineage>
        <taxon>Eukaryota</taxon>
        <taxon>Sar</taxon>
        <taxon>Alveolata</taxon>
        <taxon>Dinophyceae</taxon>
        <taxon>Suessiales</taxon>
        <taxon>Symbiodiniaceae</taxon>
        <taxon>Symbiodinium</taxon>
    </lineage>
</organism>
<dbReference type="CDD" id="cd20071">
    <property type="entry name" value="SET_SMYD"/>
    <property type="match status" value="1"/>
</dbReference>
<sequence>MLRGLGQWLCRICGAPTLQSLQHFLNDGEVVSAWAVAEELLRSQSTSLKSAEAVASLAVAAAATGRLERAAQLLEVLDTPDLLQGSAQELAGVHSVRDRILELLAQSRGEGALFGGENLGVDPAPKLQVPETWCWVAQLPPVAEFVGPLEIRWNEGCERGLFATRHIFPREVLLLARPLAVHSGVWAYSTAELVEQLLDACRNSARTRCQLQCLTDGWASRAPPTLAVASHALWPQPDSQPMESLGSFLTREALVNVVDRNSFHVNSKTAIYGLPSMINHSCGSVNASANILDPLGDAILFRAETEIAAGSEIFFPYFKVSGSLHRRRERSQAMGFSCRCERCAFEADTLPGTNAAAASKAAMDAFESQLRDQMADLRDRPEEAGSHCMPLLQEILSHTRRMALAMDHSWREREVAWYLHLALPLYWCGVWCCTQVWQYELLLKAGEMSVSALLQEGDPSLSKCAVTLVAARCELLLQMVLAWEHTDRHSYDHLKCCYMLYLAFMEMCKLPLSSNHYWVPLVQQEVPLWRLEERPQHAKHATSTELYATSRLRCETAFCEKFGVGSDYLCLGGTQCRVTALMRTLHP</sequence>
<dbReference type="Proteomes" id="UP000604046">
    <property type="component" value="Unassembled WGS sequence"/>
</dbReference>
<accession>A0A812M1V0</accession>
<dbReference type="InterPro" id="IPR053209">
    <property type="entry name" value="Gramillin-biosynth_MTr"/>
</dbReference>
<gene>
    <name evidence="2" type="ORF">SNAT2548_LOCUS13036</name>
</gene>
<dbReference type="AlphaFoldDB" id="A0A812M1V0"/>
<dbReference type="InterPro" id="IPR001214">
    <property type="entry name" value="SET_dom"/>
</dbReference>
<dbReference type="PANTHER" id="PTHR47643">
    <property type="entry name" value="TPR DOMAIN PROTEIN (AFU_ORTHOLOGUE AFUA_5G12710)"/>
    <property type="match status" value="1"/>
</dbReference>
<evidence type="ECO:0000259" key="1">
    <source>
        <dbReference type="PROSITE" id="PS50280"/>
    </source>
</evidence>
<evidence type="ECO:0000313" key="2">
    <source>
        <dbReference type="EMBL" id="CAE7255559.1"/>
    </source>
</evidence>
<dbReference type="Pfam" id="PF00856">
    <property type="entry name" value="SET"/>
    <property type="match status" value="1"/>
</dbReference>
<dbReference type="InterPro" id="IPR046341">
    <property type="entry name" value="SET_dom_sf"/>
</dbReference>
<protein>
    <recommendedName>
        <fullName evidence="1">SET domain-containing protein</fullName>
    </recommendedName>
</protein>
<proteinExistence type="predicted"/>
<dbReference type="SUPFAM" id="SSF82199">
    <property type="entry name" value="SET domain"/>
    <property type="match status" value="1"/>
</dbReference>
<evidence type="ECO:0000313" key="3">
    <source>
        <dbReference type="Proteomes" id="UP000604046"/>
    </source>
</evidence>
<dbReference type="PANTHER" id="PTHR47643:SF2">
    <property type="entry name" value="TPR DOMAIN PROTEIN (AFU_ORTHOLOGUE AFUA_5G12710)"/>
    <property type="match status" value="1"/>
</dbReference>
<dbReference type="SMART" id="SM00317">
    <property type="entry name" value="SET"/>
    <property type="match status" value="1"/>
</dbReference>
<dbReference type="Gene3D" id="2.170.270.10">
    <property type="entry name" value="SET domain"/>
    <property type="match status" value="1"/>
</dbReference>
<keyword evidence="3" id="KW-1185">Reference proteome</keyword>
<dbReference type="OrthoDB" id="411190at2759"/>
<dbReference type="PROSITE" id="PS50280">
    <property type="entry name" value="SET"/>
    <property type="match status" value="1"/>
</dbReference>
<reference evidence="2" key="1">
    <citation type="submission" date="2021-02" db="EMBL/GenBank/DDBJ databases">
        <authorList>
            <person name="Dougan E. K."/>
            <person name="Rhodes N."/>
            <person name="Thang M."/>
            <person name="Chan C."/>
        </authorList>
    </citation>
    <scope>NUCLEOTIDE SEQUENCE</scope>
</reference>